<proteinExistence type="inferred from homology"/>
<dbReference type="InterPro" id="IPR036549">
    <property type="entry name" value="CX6/COA6-like_sf"/>
</dbReference>
<evidence type="ECO:0000256" key="1">
    <source>
        <dbReference type="ARBA" id="ARBA00004123"/>
    </source>
</evidence>
<dbReference type="EMBL" id="VXIS01000223">
    <property type="protein sequence ID" value="KAA8896196.1"/>
    <property type="molecule type" value="Genomic_DNA"/>
</dbReference>
<dbReference type="PANTHER" id="PTHR47677:SF1">
    <property type="entry name" value="CYTOCHROME C OXIDASE ASSEMBLY FACTOR 6"/>
    <property type="match status" value="1"/>
</dbReference>
<keyword evidence="5" id="KW-0963">Cytoplasm</keyword>
<evidence type="ECO:0000256" key="9">
    <source>
        <dbReference type="SAM" id="MobiDB-lite"/>
    </source>
</evidence>
<evidence type="ECO:0000256" key="8">
    <source>
        <dbReference type="ARBA" id="ARBA00023242"/>
    </source>
</evidence>
<dbReference type="InterPro" id="IPR048280">
    <property type="entry name" value="COX6B-like"/>
</dbReference>
<evidence type="ECO:0000256" key="4">
    <source>
        <dbReference type="ARBA" id="ARBA00006425"/>
    </source>
</evidence>
<accession>A0A5J5EKP2</accession>
<evidence type="ECO:0000313" key="12">
    <source>
        <dbReference type="Proteomes" id="UP000326924"/>
    </source>
</evidence>
<name>A0A5J5EKP2_9PEZI</name>
<feature type="compositionally biased region" description="Low complexity" evidence="9">
    <location>
        <begin position="1"/>
        <end position="12"/>
    </location>
</feature>
<evidence type="ECO:0000256" key="6">
    <source>
        <dbReference type="ARBA" id="ARBA00023128"/>
    </source>
</evidence>
<dbReference type="PROSITE" id="PS51808">
    <property type="entry name" value="CHCH"/>
    <property type="match status" value="1"/>
</dbReference>
<keyword evidence="8" id="KW-0539">Nucleus</keyword>
<evidence type="ECO:0000313" key="10">
    <source>
        <dbReference type="EMBL" id="KAA8896192.1"/>
    </source>
</evidence>
<sequence length="102" mass="11426">MGLFTSTTTTPAPSTPTPPTRTQRAKCWEARDAFFRCLDTAGIVDAIKDSTAAKTSCSGEMAAFEKECVASWVEYFKKRRVMEHNREQMLKGLQKEGAKKME</sequence>
<comment type="subcellular location">
    <subcellularLocation>
        <location evidence="2">Cytoplasm</location>
    </subcellularLocation>
    <subcellularLocation>
        <location evidence="3">Mitochondrion intermembrane space</location>
    </subcellularLocation>
    <subcellularLocation>
        <location evidence="1">Nucleus</location>
    </subcellularLocation>
</comment>
<dbReference type="GO" id="GO:0005758">
    <property type="term" value="C:mitochondrial intermembrane space"/>
    <property type="evidence" value="ECO:0007669"/>
    <property type="project" value="UniProtKB-SubCell"/>
</dbReference>
<feature type="region of interest" description="Disordered" evidence="9">
    <location>
        <begin position="1"/>
        <end position="23"/>
    </location>
</feature>
<dbReference type="FunCoup" id="A0A5J5EKP2">
    <property type="interactions" value="153"/>
</dbReference>
<keyword evidence="12" id="KW-1185">Reference proteome</keyword>
<evidence type="ECO:0000256" key="3">
    <source>
        <dbReference type="ARBA" id="ARBA00004569"/>
    </source>
</evidence>
<dbReference type="PANTHER" id="PTHR47677">
    <property type="entry name" value="CYTOCHROME C OXIDASE ASSEMBLY FACTOR 6"/>
    <property type="match status" value="1"/>
</dbReference>
<evidence type="ECO:0000256" key="7">
    <source>
        <dbReference type="ARBA" id="ARBA00023157"/>
    </source>
</evidence>
<comment type="caution">
    <text evidence="10">The sequence shown here is derived from an EMBL/GenBank/DDBJ whole genome shotgun (WGS) entry which is preliminary data.</text>
</comment>
<keyword evidence="7" id="KW-1015">Disulfide bond</keyword>
<dbReference type="FunFam" id="1.10.10.140:FF:000003">
    <property type="entry name" value="Cytochrome c oxidase assembly factor 6"/>
    <property type="match status" value="1"/>
</dbReference>
<dbReference type="OrthoDB" id="5545577at2759"/>
<dbReference type="Gene3D" id="1.10.10.140">
    <property type="entry name" value="Cytochrome c oxidase, subunit VIb"/>
    <property type="match status" value="1"/>
</dbReference>
<evidence type="ECO:0000256" key="5">
    <source>
        <dbReference type="ARBA" id="ARBA00022490"/>
    </source>
</evidence>
<organism evidence="10 12">
    <name type="scientific">Sphaerosporella brunnea</name>
    <dbReference type="NCBI Taxonomy" id="1250544"/>
    <lineage>
        <taxon>Eukaryota</taxon>
        <taxon>Fungi</taxon>
        <taxon>Dikarya</taxon>
        <taxon>Ascomycota</taxon>
        <taxon>Pezizomycotina</taxon>
        <taxon>Pezizomycetes</taxon>
        <taxon>Pezizales</taxon>
        <taxon>Pyronemataceae</taxon>
        <taxon>Sphaerosporella</taxon>
    </lineage>
</organism>
<reference evidence="10 12" key="1">
    <citation type="submission" date="2019-09" db="EMBL/GenBank/DDBJ databases">
        <title>Draft genome of the ectomycorrhizal ascomycete Sphaerosporella brunnea.</title>
        <authorList>
            <consortium name="DOE Joint Genome Institute"/>
            <person name="Benucci G.M."/>
            <person name="Marozzi G."/>
            <person name="Antonielli L."/>
            <person name="Sanchez S."/>
            <person name="Marco P."/>
            <person name="Wang X."/>
            <person name="Falini L.B."/>
            <person name="Barry K."/>
            <person name="Haridas S."/>
            <person name="Lipzen A."/>
            <person name="Labutti K."/>
            <person name="Grigoriev I.V."/>
            <person name="Murat C."/>
            <person name="Martin F."/>
            <person name="Albertini E."/>
            <person name="Donnini D."/>
            <person name="Bonito G."/>
        </authorList>
    </citation>
    <scope>NUCLEOTIDE SEQUENCE [LARGE SCALE GENOMIC DNA]</scope>
    <source>
        <strain evidence="10 12">Sb_GMNB300</strain>
    </source>
</reference>
<comment type="similarity">
    <text evidence="4">Belongs to the cytochrome c oxidase subunit 6B family.</text>
</comment>
<keyword evidence="6" id="KW-0496">Mitochondrion</keyword>
<evidence type="ECO:0000313" key="11">
    <source>
        <dbReference type="EMBL" id="KAA8896196.1"/>
    </source>
</evidence>
<dbReference type="InterPro" id="IPR048281">
    <property type="entry name" value="COA6_fun"/>
</dbReference>
<dbReference type="SUPFAM" id="SSF47694">
    <property type="entry name" value="Cytochrome c oxidase subunit h"/>
    <property type="match status" value="1"/>
</dbReference>
<dbReference type="GO" id="GO:0033617">
    <property type="term" value="P:mitochondrial respiratory chain complex IV assembly"/>
    <property type="evidence" value="ECO:0007669"/>
    <property type="project" value="TreeGrafter"/>
</dbReference>
<protein>
    <submittedName>
        <fullName evidence="10">Cytochrome oxidase c subunit VIb-domain-containing protein</fullName>
    </submittedName>
</protein>
<dbReference type="AlphaFoldDB" id="A0A5J5EKP2"/>
<dbReference type="Pfam" id="PF02297">
    <property type="entry name" value="COX6B"/>
    <property type="match status" value="1"/>
</dbReference>
<evidence type="ECO:0000256" key="2">
    <source>
        <dbReference type="ARBA" id="ARBA00004496"/>
    </source>
</evidence>
<gene>
    <name evidence="10" type="ORF">FN846DRAFT_910928</name>
    <name evidence="11" type="ORF">FN846DRAFT_910932</name>
</gene>
<dbReference type="GO" id="GO:0005634">
    <property type="term" value="C:nucleus"/>
    <property type="evidence" value="ECO:0007669"/>
    <property type="project" value="UniProtKB-SubCell"/>
</dbReference>
<dbReference type="EMBL" id="VXIS01000223">
    <property type="protein sequence ID" value="KAA8896192.1"/>
    <property type="molecule type" value="Genomic_DNA"/>
</dbReference>
<dbReference type="Proteomes" id="UP000326924">
    <property type="component" value="Unassembled WGS sequence"/>
</dbReference>